<keyword evidence="3" id="KW-1185">Reference proteome</keyword>
<proteinExistence type="predicted"/>
<dbReference type="AlphaFoldDB" id="A0A8J3FK44"/>
<gene>
    <name evidence="2" type="ORF">GCM10010124_25480</name>
</gene>
<evidence type="ECO:0000313" key="3">
    <source>
        <dbReference type="Proteomes" id="UP000662200"/>
    </source>
</evidence>
<evidence type="ECO:0000256" key="1">
    <source>
        <dbReference type="SAM" id="MobiDB-lite"/>
    </source>
</evidence>
<reference evidence="2" key="2">
    <citation type="submission" date="2020-09" db="EMBL/GenBank/DDBJ databases">
        <authorList>
            <person name="Sun Q."/>
            <person name="Ohkuma M."/>
        </authorList>
    </citation>
    <scope>NUCLEOTIDE SEQUENCE</scope>
    <source>
        <strain evidence="2">JCM 3091</strain>
    </source>
</reference>
<comment type="caution">
    <text evidence="2">The sequence shown here is derived from an EMBL/GenBank/DDBJ whole genome shotgun (WGS) entry which is preliminary data.</text>
</comment>
<organism evidence="2 3">
    <name type="scientific">Pilimelia terevasa</name>
    <dbReference type="NCBI Taxonomy" id="53372"/>
    <lineage>
        <taxon>Bacteria</taxon>
        <taxon>Bacillati</taxon>
        <taxon>Actinomycetota</taxon>
        <taxon>Actinomycetes</taxon>
        <taxon>Micromonosporales</taxon>
        <taxon>Micromonosporaceae</taxon>
        <taxon>Pilimelia</taxon>
    </lineage>
</organism>
<name>A0A8J3FK44_9ACTN</name>
<feature type="compositionally biased region" description="Basic and acidic residues" evidence="1">
    <location>
        <begin position="16"/>
        <end position="27"/>
    </location>
</feature>
<dbReference type="Proteomes" id="UP000662200">
    <property type="component" value="Unassembled WGS sequence"/>
</dbReference>
<protein>
    <submittedName>
        <fullName evidence="2">Uncharacterized protein</fullName>
    </submittedName>
</protein>
<reference evidence="2" key="1">
    <citation type="journal article" date="2014" name="Int. J. Syst. Evol. Microbiol.">
        <title>Complete genome sequence of Corynebacterium casei LMG S-19264T (=DSM 44701T), isolated from a smear-ripened cheese.</title>
        <authorList>
            <consortium name="US DOE Joint Genome Institute (JGI-PGF)"/>
            <person name="Walter F."/>
            <person name="Albersmeier A."/>
            <person name="Kalinowski J."/>
            <person name="Ruckert C."/>
        </authorList>
    </citation>
    <scope>NUCLEOTIDE SEQUENCE</scope>
    <source>
        <strain evidence="2">JCM 3091</strain>
    </source>
</reference>
<dbReference type="EMBL" id="BMQC01000008">
    <property type="protein sequence ID" value="GGK31577.1"/>
    <property type="molecule type" value="Genomic_DNA"/>
</dbReference>
<accession>A0A8J3FK44</accession>
<feature type="region of interest" description="Disordered" evidence="1">
    <location>
        <begin position="1"/>
        <end position="30"/>
    </location>
</feature>
<sequence>MAEGAAEWTVGPDQSRLAESKHGEIRHKVPPGRALGYVSGQPLAAINIALHQRLAPSDSGVTLRS</sequence>
<evidence type="ECO:0000313" key="2">
    <source>
        <dbReference type="EMBL" id="GGK31577.1"/>
    </source>
</evidence>